<dbReference type="PANTHER" id="PTHR24223">
    <property type="entry name" value="ATP-BINDING CASSETTE SUB-FAMILY C"/>
    <property type="match status" value="1"/>
</dbReference>
<dbReference type="EMBL" id="MU826932">
    <property type="protein sequence ID" value="KAJ7369491.1"/>
    <property type="molecule type" value="Genomic_DNA"/>
</dbReference>
<dbReference type="Proteomes" id="UP001163046">
    <property type="component" value="Unassembled WGS sequence"/>
</dbReference>
<evidence type="ECO:0000313" key="12">
    <source>
        <dbReference type="Proteomes" id="UP001163046"/>
    </source>
</evidence>
<evidence type="ECO:0000256" key="7">
    <source>
        <dbReference type="ARBA" id="ARBA00022989"/>
    </source>
</evidence>
<proteinExistence type="inferred from homology"/>
<evidence type="ECO:0000256" key="4">
    <source>
        <dbReference type="ARBA" id="ARBA00022692"/>
    </source>
</evidence>
<dbReference type="PROSITE" id="PS50929">
    <property type="entry name" value="ABC_TM1F"/>
    <property type="match status" value="1"/>
</dbReference>
<evidence type="ECO:0000256" key="6">
    <source>
        <dbReference type="ARBA" id="ARBA00022840"/>
    </source>
</evidence>
<keyword evidence="7 9" id="KW-1133">Transmembrane helix</keyword>
<reference evidence="11" key="1">
    <citation type="submission" date="2023-01" db="EMBL/GenBank/DDBJ databases">
        <title>Genome assembly of the deep-sea coral Lophelia pertusa.</title>
        <authorList>
            <person name="Herrera S."/>
            <person name="Cordes E."/>
        </authorList>
    </citation>
    <scope>NUCLEOTIDE SEQUENCE</scope>
    <source>
        <strain evidence="11">USNM1676648</strain>
        <tissue evidence="11">Polyp</tissue>
    </source>
</reference>
<evidence type="ECO:0000256" key="2">
    <source>
        <dbReference type="ARBA" id="ARBA00009726"/>
    </source>
</evidence>
<keyword evidence="12" id="KW-1185">Reference proteome</keyword>
<keyword evidence="4 9" id="KW-0812">Transmembrane</keyword>
<evidence type="ECO:0000256" key="5">
    <source>
        <dbReference type="ARBA" id="ARBA00022741"/>
    </source>
</evidence>
<keyword evidence="6" id="KW-0067">ATP-binding</keyword>
<feature type="domain" description="ABC transmembrane type-1" evidence="10">
    <location>
        <begin position="84"/>
        <end position="232"/>
    </location>
</feature>
<organism evidence="11 12">
    <name type="scientific">Desmophyllum pertusum</name>
    <dbReference type="NCBI Taxonomy" id="174260"/>
    <lineage>
        <taxon>Eukaryota</taxon>
        <taxon>Metazoa</taxon>
        <taxon>Cnidaria</taxon>
        <taxon>Anthozoa</taxon>
        <taxon>Hexacorallia</taxon>
        <taxon>Scleractinia</taxon>
        <taxon>Caryophylliina</taxon>
        <taxon>Caryophylliidae</taxon>
        <taxon>Desmophyllum</taxon>
    </lineage>
</organism>
<dbReference type="InterPro" id="IPR050173">
    <property type="entry name" value="ABC_transporter_C-like"/>
</dbReference>
<dbReference type="SUPFAM" id="SSF90123">
    <property type="entry name" value="ABC transporter transmembrane region"/>
    <property type="match status" value="1"/>
</dbReference>
<keyword evidence="5" id="KW-0547">Nucleotide-binding</keyword>
<dbReference type="GO" id="GO:0005524">
    <property type="term" value="F:ATP binding"/>
    <property type="evidence" value="ECO:0007669"/>
    <property type="project" value="UniProtKB-KW"/>
</dbReference>
<dbReference type="OrthoDB" id="5988430at2759"/>
<evidence type="ECO:0000256" key="1">
    <source>
        <dbReference type="ARBA" id="ARBA00004141"/>
    </source>
</evidence>
<evidence type="ECO:0000313" key="11">
    <source>
        <dbReference type="EMBL" id="KAJ7369491.1"/>
    </source>
</evidence>
<dbReference type="Gene3D" id="1.20.1560.10">
    <property type="entry name" value="ABC transporter type 1, transmembrane domain"/>
    <property type="match status" value="1"/>
</dbReference>
<dbReference type="PANTHER" id="PTHR24223:SF456">
    <property type="entry name" value="MULTIDRUG RESISTANCE-ASSOCIATED PROTEIN LETHAL(2)03659"/>
    <property type="match status" value="1"/>
</dbReference>
<accession>A0A9X0CNE1</accession>
<dbReference type="InterPro" id="IPR036640">
    <property type="entry name" value="ABC1_TM_sf"/>
</dbReference>
<keyword evidence="3" id="KW-0813">Transport</keyword>
<protein>
    <recommendedName>
        <fullName evidence="10">ABC transmembrane type-1 domain-containing protein</fullName>
    </recommendedName>
</protein>
<dbReference type="AlphaFoldDB" id="A0A9X0CNE1"/>
<evidence type="ECO:0000259" key="10">
    <source>
        <dbReference type="PROSITE" id="PS50929"/>
    </source>
</evidence>
<feature type="transmembrane region" description="Helical" evidence="9">
    <location>
        <begin position="133"/>
        <end position="153"/>
    </location>
</feature>
<comment type="caution">
    <text evidence="11">The sequence shown here is derived from an EMBL/GenBank/DDBJ whole genome shotgun (WGS) entry which is preliminary data.</text>
</comment>
<name>A0A9X0CNE1_9CNID</name>
<dbReference type="Pfam" id="PF00664">
    <property type="entry name" value="ABC_membrane"/>
    <property type="match status" value="1"/>
</dbReference>
<dbReference type="GO" id="GO:0016020">
    <property type="term" value="C:membrane"/>
    <property type="evidence" value="ECO:0007669"/>
    <property type="project" value="UniProtKB-SubCell"/>
</dbReference>
<comment type="subcellular location">
    <subcellularLocation>
        <location evidence="1">Membrane</location>
        <topology evidence="1">Multi-pass membrane protein</topology>
    </subcellularLocation>
</comment>
<keyword evidence="8 9" id="KW-0472">Membrane</keyword>
<comment type="similarity">
    <text evidence="2">Belongs to the ABC transporter superfamily. ABCC family. Conjugate transporter (TC 3.A.1.208) subfamily.</text>
</comment>
<sequence length="279" mass="31882">MGCDASIHRYEKLDEKPDERKSFFGRLTFGFLSAIIQTGNKRPLEEADLSSLELESTRYLTEKLDNEWQNEMKIMTTRHHILAERSSAYVINLISKDMIHIHQAIANVASLQAPLEILVVFCLLWKLVGWQTFGGVVFSVILIAYQAALGGVFKMFQDKVVRLTDRRLRLIYDVISGIRVLKMNAWEWCFRDLVSGVRRSELSLVYKKGVILAGYLSAYSCYPIVSSFVSLFPVFNGWESAYCSECLRPLWPFSARFQKPVTILFAYEFPCAVSSSNDA</sequence>
<evidence type="ECO:0000256" key="9">
    <source>
        <dbReference type="SAM" id="Phobius"/>
    </source>
</evidence>
<dbReference type="InterPro" id="IPR011527">
    <property type="entry name" value="ABC1_TM_dom"/>
</dbReference>
<evidence type="ECO:0000256" key="8">
    <source>
        <dbReference type="ARBA" id="ARBA00023136"/>
    </source>
</evidence>
<dbReference type="GO" id="GO:0140359">
    <property type="term" value="F:ABC-type transporter activity"/>
    <property type="evidence" value="ECO:0007669"/>
    <property type="project" value="InterPro"/>
</dbReference>
<gene>
    <name evidence="11" type="ORF">OS493_038588</name>
</gene>
<evidence type="ECO:0000256" key="3">
    <source>
        <dbReference type="ARBA" id="ARBA00022448"/>
    </source>
</evidence>